<name>A0AAV3SZ20_9EURY</name>
<evidence type="ECO:0000313" key="2">
    <source>
        <dbReference type="Proteomes" id="UP001500194"/>
    </source>
</evidence>
<proteinExistence type="predicted"/>
<protein>
    <submittedName>
        <fullName evidence="1">Uncharacterized protein</fullName>
    </submittedName>
</protein>
<reference evidence="1 2" key="1">
    <citation type="journal article" date="2019" name="Int. J. Syst. Evol. Microbiol.">
        <title>The Global Catalogue of Microorganisms (GCM) 10K type strain sequencing project: providing services to taxonomists for standard genome sequencing and annotation.</title>
        <authorList>
            <consortium name="The Broad Institute Genomics Platform"/>
            <consortium name="The Broad Institute Genome Sequencing Center for Infectious Disease"/>
            <person name="Wu L."/>
            <person name="Ma J."/>
        </authorList>
    </citation>
    <scope>NUCLEOTIDE SEQUENCE [LARGE SCALE GENOMIC DNA]</scope>
    <source>
        <strain evidence="1 2">JCM 16327</strain>
    </source>
</reference>
<evidence type="ECO:0000313" key="1">
    <source>
        <dbReference type="EMBL" id="GAA0646947.1"/>
    </source>
</evidence>
<organism evidence="1 2">
    <name type="scientific">Salarchaeum japonicum</name>
    <dbReference type="NCBI Taxonomy" id="555573"/>
    <lineage>
        <taxon>Archaea</taxon>
        <taxon>Methanobacteriati</taxon>
        <taxon>Methanobacteriota</taxon>
        <taxon>Stenosarchaea group</taxon>
        <taxon>Halobacteria</taxon>
        <taxon>Halobacteriales</taxon>
        <taxon>Halobacteriaceae</taxon>
    </lineage>
</organism>
<dbReference type="EMBL" id="BAAADU010000002">
    <property type="protein sequence ID" value="GAA0646947.1"/>
    <property type="molecule type" value="Genomic_DNA"/>
</dbReference>
<sequence length="253" mass="26552">MLLLAAVRVVGVIVVATEDFELYHELLAELRDRDVAFTTIEPGDPIPEEAAVLVTGESDDVDAALDTVVADADDARKAVDEALAVLRGGTGRTIVGVDPGPNPGIAVLSGDLVVAAFRVPVEDTVDVVLDEIEGALDPLVRVGDGARLHGARVVDGLAEAGVTVELVDETGTTPYLGAGVRGLDDVLAAANIARLEGEVVTSRSFEPTPGELQVIKNRSRERSAENQTIPESLARRVARGELTLDEAIEEHGE</sequence>
<accession>A0AAV3SZ20</accession>
<comment type="caution">
    <text evidence="1">The sequence shown here is derived from an EMBL/GenBank/DDBJ whole genome shotgun (WGS) entry which is preliminary data.</text>
</comment>
<gene>
    <name evidence="1" type="ORF">GCM10009019_06630</name>
</gene>
<dbReference type="Proteomes" id="UP001500194">
    <property type="component" value="Unassembled WGS sequence"/>
</dbReference>
<keyword evidence="2" id="KW-1185">Reference proteome</keyword>
<dbReference type="AlphaFoldDB" id="A0AAV3SZ20"/>